<feature type="compositionally biased region" description="Basic and acidic residues" evidence="1">
    <location>
        <begin position="390"/>
        <end position="406"/>
    </location>
</feature>
<feature type="region of interest" description="Disordered" evidence="1">
    <location>
        <begin position="309"/>
        <end position="406"/>
    </location>
</feature>
<feature type="compositionally biased region" description="Polar residues" evidence="1">
    <location>
        <begin position="96"/>
        <end position="115"/>
    </location>
</feature>
<evidence type="ECO:0000313" key="3">
    <source>
        <dbReference type="Proteomes" id="UP000054560"/>
    </source>
</evidence>
<gene>
    <name evidence="2" type="ORF">SARC_05164</name>
</gene>
<feature type="compositionally biased region" description="Polar residues" evidence="1">
    <location>
        <begin position="474"/>
        <end position="504"/>
    </location>
</feature>
<proteinExistence type="predicted"/>
<feature type="region of interest" description="Disordered" evidence="1">
    <location>
        <begin position="1"/>
        <end position="26"/>
    </location>
</feature>
<keyword evidence="3" id="KW-1185">Reference proteome</keyword>
<reference evidence="2 3" key="1">
    <citation type="submission" date="2011-02" db="EMBL/GenBank/DDBJ databases">
        <title>The Genome Sequence of Sphaeroforma arctica JP610.</title>
        <authorList>
            <consortium name="The Broad Institute Genome Sequencing Platform"/>
            <person name="Russ C."/>
            <person name="Cuomo C."/>
            <person name="Young S.K."/>
            <person name="Zeng Q."/>
            <person name="Gargeya S."/>
            <person name="Alvarado L."/>
            <person name="Berlin A."/>
            <person name="Chapman S.B."/>
            <person name="Chen Z."/>
            <person name="Freedman E."/>
            <person name="Gellesch M."/>
            <person name="Goldberg J."/>
            <person name="Griggs A."/>
            <person name="Gujja S."/>
            <person name="Heilman E."/>
            <person name="Heiman D."/>
            <person name="Howarth C."/>
            <person name="Mehta T."/>
            <person name="Neiman D."/>
            <person name="Pearson M."/>
            <person name="Roberts A."/>
            <person name="Saif S."/>
            <person name="Shea T."/>
            <person name="Shenoy N."/>
            <person name="Sisk P."/>
            <person name="Stolte C."/>
            <person name="Sykes S."/>
            <person name="White J."/>
            <person name="Yandava C."/>
            <person name="Burger G."/>
            <person name="Gray M.W."/>
            <person name="Holland P.W.H."/>
            <person name="King N."/>
            <person name="Lang F.B.F."/>
            <person name="Roger A.J."/>
            <person name="Ruiz-Trillo I."/>
            <person name="Haas B."/>
            <person name="Nusbaum C."/>
            <person name="Birren B."/>
        </authorList>
    </citation>
    <scope>NUCLEOTIDE SEQUENCE [LARGE SCALE GENOMIC DNA]</scope>
    <source>
        <strain evidence="2 3">JP610</strain>
    </source>
</reference>
<dbReference type="GeneID" id="25905668"/>
<protein>
    <submittedName>
        <fullName evidence="2">Uncharacterized protein</fullName>
    </submittedName>
</protein>
<dbReference type="Proteomes" id="UP000054560">
    <property type="component" value="Unassembled WGS sequence"/>
</dbReference>
<name>A0A0L0G159_9EUKA</name>
<evidence type="ECO:0000256" key="1">
    <source>
        <dbReference type="SAM" id="MobiDB-lite"/>
    </source>
</evidence>
<evidence type="ECO:0000313" key="2">
    <source>
        <dbReference type="EMBL" id="KNC82551.1"/>
    </source>
</evidence>
<dbReference type="RefSeq" id="XP_014156453.1">
    <property type="nucleotide sequence ID" value="XM_014300978.1"/>
</dbReference>
<feature type="region of interest" description="Disordered" evidence="1">
    <location>
        <begin position="474"/>
        <end position="509"/>
    </location>
</feature>
<sequence length="651" mass="71018">MNATMSDKTAETVVSQVDGTRSNDMVDTNIGVDKAHDVTNAGLDSTMPSEELVMKDAREAPPATTSDVAQLTEDVVDKAGVAYNELAIKAVIESTQSRVSLSTTQVPETNHSTAVHTRDDNINTDTYPPTLAENVDLNHTTSNTRDDNMNTDTSPQTLAENVDLNHTTSNTRDDNMNTDTSPHTLAENVDLNHTASNTRDDNMNTDTSPHTLAENVDLNHTTTTRGDSSNTLDVRIGPSQHAEYAKSTGENNAFHRMQTKFEASYIPHTSSQETRQLPFSQNTSMLEAAELLSSVSRVSHANDASRSAIPAYTNEVTRTDMPAHVSGTSRSAMTPHVSDASRSAMTPCVSDASRSAMPSRPAMPPHVSGINRIGMPPHVSDLSRASPFPNERDTSRSAMSEHIRRDVSSAIDQSYVSGVGRSAVPPHASNAIGTMSQAHERASTAARLPKEMPYASLPHDSSVSMLSHEWRTSIPSHSTPVIDTTTQRSSHPMPSTGIQQNSASDDPRPTHMAATVTVATGRVIKKGKQRSVPRLLARYTATDDFRSRVQQMVNVLESQPDLLDRIVAGARNEVRKVVRAGPSNRRLSDEREEKMASKLYDSEWERRFDPSKFSESTKLLRESMEAALAGTPESVTMRPDLKRIWADMGDP</sequence>
<organism evidence="2 3">
    <name type="scientific">Sphaeroforma arctica JP610</name>
    <dbReference type="NCBI Taxonomy" id="667725"/>
    <lineage>
        <taxon>Eukaryota</taxon>
        <taxon>Ichthyosporea</taxon>
        <taxon>Ichthyophonida</taxon>
        <taxon>Sphaeroforma</taxon>
    </lineage>
</organism>
<dbReference type="EMBL" id="KQ241916">
    <property type="protein sequence ID" value="KNC82551.1"/>
    <property type="molecule type" value="Genomic_DNA"/>
</dbReference>
<feature type="compositionally biased region" description="Polar residues" evidence="1">
    <location>
        <begin position="150"/>
        <end position="170"/>
    </location>
</feature>
<accession>A0A0L0G159</accession>
<feature type="region of interest" description="Disordered" evidence="1">
    <location>
        <begin position="96"/>
        <end position="184"/>
    </location>
</feature>
<dbReference type="AlphaFoldDB" id="A0A0L0G159"/>